<evidence type="ECO:0000313" key="3">
    <source>
        <dbReference type="Proteomes" id="UP000193685"/>
    </source>
</evidence>
<keyword evidence="3" id="KW-1185">Reference proteome</keyword>
<feature type="domain" description="Glutamine amidotransferase" evidence="1">
    <location>
        <begin position="60"/>
        <end position="196"/>
    </location>
</feature>
<name>A0A1Y2EWR0_PROLT</name>
<dbReference type="GO" id="GO:0016740">
    <property type="term" value="F:transferase activity"/>
    <property type="evidence" value="ECO:0007669"/>
    <property type="project" value="UniProtKB-KW"/>
</dbReference>
<dbReference type="Proteomes" id="UP000193685">
    <property type="component" value="Unassembled WGS sequence"/>
</dbReference>
<gene>
    <name evidence="2" type="ORF">BCR37DRAFT_351642</name>
</gene>
<dbReference type="InterPro" id="IPR029062">
    <property type="entry name" value="Class_I_gatase-like"/>
</dbReference>
<keyword evidence="2" id="KW-0315">Glutamine amidotransferase</keyword>
<dbReference type="OrthoDB" id="92161at2759"/>
<dbReference type="Gene3D" id="3.40.50.880">
    <property type="match status" value="1"/>
</dbReference>
<dbReference type="InterPro" id="IPR017926">
    <property type="entry name" value="GATASE"/>
</dbReference>
<reference evidence="2 3" key="1">
    <citation type="submission" date="2016-07" db="EMBL/GenBank/DDBJ databases">
        <title>Pervasive Adenine N6-methylation of Active Genes in Fungi.</title>
        <authorList>
            <consortium name="DOE Joint Genome Institute"/>
            <person name="Mondo S.J."/>
            <person name="Dannebaum R.O."/>
            <person name="Kuo R.C."/>
            <person name="Labutti K."/>
            <person name="Haridas S."/>
            <person name="Kuo A."/>
            <person name="Salamov A."/>
            <person name="Ahrendt S.R."/>
            <person name="Lipzen A."/>
            <person name="Sullivan W."/>
            <person name="Andreopoulos W.B."/>
            <person name="Clum A."/>
            <person name="Lindquist E."/>
            <person name="Daum C."/>
            <person name="Ramamoorthy G.K."/>
            <person name="Gryganskyi A."/>
            <person name="Culley D."/>
            <person name="Magnuson J.K."/>
            <person name="James T.Y."/>
            <person name="O'Malley M.A."/>
            <person name="Stajich J.E."/>
            <person name="Spatafora J.W."/>
            <person name="Visel A."/>
            <person name="Grigoriev I.V."/>
        </authorList>
    </citation>
    <scope>NUCLEOTIDE SEQUENCE [LARGE SCALE GENOMIC DNA]</scope>
    <source>
        <strain evidence="2 3">12-1054</strain>
    </source>
</reference>
<dbReference type="PANTHER" id="PTHR42695">
    <property type="entry name" value="GLUTAMINE AMIDOTRANSFERASE YLR126C-RELATED"/>
    <property type="match status" value="1"/>
</dbReference>
<dbReference type="AlphaFoldDB" id="A0A1Y2EWR0"/>
<dbReference type="SUPFAM" id="SSF52317">
    <property type="entry name" value="Class I glutamine amidotransferase-like"/>
    <property type="match status" value="1"/>
</dbReference>
<accession>A0A1Y2EWR0</accession>
<protein>
    <submittedName>
        <fullName evidence="2">Class I glutamine amidotransferase-like protein</fullName>
    </submittedName>
</protein>
<dbReference type="PROSITE" id="PS51273">
    <property type="entry name" value="GATASE_TYPE_1"/>
    <property type="match status" value="1"/>
</dbReference>
<dbReference type="CDD" id="cd01741">
    <property type="entry name" value="GATase1_1"/>
    <property type="match status" value="1"/>
</dbReference>
<dbReference type="Pfam" id="PF00117">
    <property type="entry name" value="GATase"/>
    <property type="match status" value="1"/>
</dbReference>
<dbReference type="STRING" id="56484.A0A1Y2EWR0"/>
<dbReference type="GO" id="GO:0005829">
    <property type="term" value="C:cytosol"/>
    <property type="evidence" value="ECO:0007669"/>
    <property type="project" value="TreeGrafter"/>
</dbReference>
<dbReference type="RefSeq" id="XP_040722504.1">
    <property type="nucleotide sequence ID" value="XM_040868084.1"/>
</dbReference>
<organism evidence="2 3">
    <name type="scientific">Protomyces lactucae-debilis</name>
    <dbReference type="NCBI Taxonomy" id="2754530"/>
    <lineage>
        <taxon>Eukaryota</taxon>
        <taxon>Fungi</taxon>
        <taxon>Dikarya</taxon>
        <taxon>Ascomycota</taxon>
        <taxon>Taphrinomycotina</taxon>
        <taxon>Taphrinomycetes</taxon>
        <taxon>Taphrinales</taxon>
        <taxon>Protomycetaceae</taxon>
        <taxon>Protomyces</taxon>
    </lineage>
</organism>
<dbReference type="PANTHER" id="PTHR42695:SF5">
    <property type="entry name" value="GLUTAMINE AMIDOTRANSFERASE YLR126C-RELATED"/>
    <property type="match status" value="1"/>
</dbReference>
<proteinExistence type="predicted"/>
<evidence type="ECO:0000313" key="2">
    <source>
        <dbReference type="EMBL" id="ORY76051.1"/>
    </source>
</evidence>
<dbReference type="InterPro" id="IPR044992">
    <property type="entry name" value="ChyE-like"/>
</dbReference>
<comment type="caution">
    <text evidence="2">The sequence shown here is derived from an EMBL/GenBank/DDBJ whole genome shotgun (WGS) entry which is preliminary data.</text>
</comment>
<dbReference type="EMBL" id="MCFI01000024">
    <property type="protein sequence ID" value="ORY76051.1"/>
    <property type="molecule type" value="Genomic_DNA"/>
</dbReference>
<sequence length="241" mass="26731">MKIAILECDEPLEELQSEYGQYTDYFARLLRAANPSVADKLVFTTFKAYKGEPLPTSTRQLEEFDGCLLTGSKTSAYEPVEWIKALEDFVRLAYGEIPIAAICFGHQVVAQALGGSVAKNPKGWEIAVTALDTFDCPLMPEYQGTLRLQQMHQDIVTIAPPGPRVVGSNAICDIQALYEPKRLFSVQGHPEFNEKTVKLLVEKRVAQGIVPEAYGKDAWNRAGDEHDGLAVGRAILRLFKE</sequence>
<evidence type="ECO:0000259" key="1">
    <source>
        <dbReference type="Pfam" id="PF00117"/>
    </source>
</evidence>
<dbReference type="OMA" id="HQIVRYG"/>
<keyword evidence="2" id="KW-0808">Transferase</keyword>
<dbReference type="GeneID" id="63784683"/>
<dbReference type="GO" id="GO:0005634">
    <property type="term" value="C:nucleus"/>
    <property type="evidence" value="ECO:0007669"/>
    <property type="project" value="TreeGrafter"/>
</dbReference>